<evidence type="ECO:0000256" key="2">
    <source>
        <dbReference type="ARBA" id="ARBA00022801"/>
    </source>
</evidence>
<evidence type="ECO:0000313" key="10">
    <source>
        <dbReference type="Proteomes" id="UP000184520"/>
    </source>
</evidence>
<protein>
    <recommendedName>
        <fullName evidence="4">Isoaspartyl peptidase</fullName>
    </recommendedName>
</protein>
<dbReference type="GO" id="GO:0016811">
    <property type="term" value="F:hydrolase activity, acting on carbon-nitrogen (but not peptide) bonds, in linear amides"/>
    <property type="evidence" value="ECO:0007669"/>
    <property type="project" value="UniProtKB-ARBA"/>
</dbReference>
<feature type="active site" description="Nucleophile" evidence="5">
    <location>
        <position position="197"/>
    </location>
</feature>
<dbReference type="SUPFAM" id="SSF56235">
    <property type="entry name" value="N-terminal nucleophile aminohydrolases (Ntn hydrolases)"/>
    <property type="match status" value="1"/>
</dbReference>
<accession>A0A1M5QC86</accession>
<dbReference type="OrthoDB" id="9780217at2"/>
<feature type="site" description="Cleavage; by autolysis" evidence="7">
    <location>
        <begin position="196"/>
        <end position="197"/>
    </location>
</feature>
<feature type="binding site" evidence="6">
    <location>
        <begin position="225"/>
        <end position="228"/>
    </location>
    <ligand>
        <name>substrate</name>
    </ligand>
</feature>
<reference evidence="10" key="1">
    <citation type="submission" date="2016-11" db="EMBL/GenBank/DDBJ databases">
        <authorList>
            <person name="Varghese N."/>
            <person name="Submissions S."/>
        </authorList>
    </citation>
    <scope>NUCLEOTIDE SEQUENCE [LARGE SCALE GENOMIC DNA]</scope>
    <source>
        <strain evidence="10">CGMCC 1.8995</strain>
    </source>
</reference>
<dbReference type="STRING" id="634436.SAMN05216361_3839"/>
<evidence type="ECO:0000256" key="7">
    <source>
        <dbReference type="PIRSR" id="PIRSR600246-3"/>
    </source>
</evidence>
<sequence>MLKRIYTALFCCGLIAPGWAQDVAIVIHGGAGTILKANMTPEREAAYVAALQEAVQTGYKLLKDGAKGEEAVVAAIQVMETSPLFNAGIGAVYTFEGQHELDASIMHGGTLNAGAVAGVKTIRSPIAAALAVMEQSPHVMLSGKGAEAFAESIGMKPVKNTLFNTERRYKALLKAKERILNANVPYGGQQGNERFGTVGAVVLDQYGNLVAGTSTGGMTAKRFGRIGDSPVIGAGTYADNESCAVSATGHGEYFIRFHVAADICSRMKYRNDTLADAANTVINDVLVKAEGDGGIIAVDAKGNIAAVFNTSGMYRAQIDTQGNLKVGIYQQWINE</sequence>
<dbReference type="RefSeq" id="WP_073324766.1">
    <property type="nucleotide sequence ID" value="NZ_FQWD01000006.1"/>
</dbReference>
<dbReference type="Proteomes" id="UP000184520">
    <property type="component" value="Unassembled WGS sequence"/>
</dbReference>
<keyword evidence="8" id="KW-0732">Signal</keyword>
<evidence type="ECO:0000256" key="1">
    <source>
        <dbReference type="ARBA" id="ARBA00022670"/>
    </source>
</evidence>
<evidence type="ECO:0000256" key="8">
    <source>
        <dbReference type="SAM" id="SignalP"/>
    </source>
</evidence>
<dbReference type="AlphaFoldDB" id="A0A1M5QC86"/>
<dbReference type="PANTHER" id="PTHR10188">
    <property type="entry name" value="L-ASPARAGINASE"/>
    <property type="match status" value="1"/>
</dbReference>
<dbReference type="Gene3D" id="3.60.20.30">
    <property type="entry name" value="(Glycosyl)asparaginase"/>
    <property type="match status" value="1"/>
</dbReference>
<dbReference type="EMBL" id="FQWD01000006">
    <property type="protein sequence ID" value="SHH11747.1"/>
    <property type="molecule type" value="Genomic_DNA"/>
</dbReference>
<evidence type="ECO:0000256" key="3">
    <source>
        <dbReference type="ARBA" id="ARBA00022813"/>
    </source>
</evidence>
<dbReference type="InterPro" id="IPR000246">
    <property type="entry name" value="Peptidase_T2"/>
</dbReference>
<feature type="signal peptide" evidence="8">
    <location>
        <begin position="1"/>
        <end position="20"/>
    </location>
</feature>
<evidence type="ECO:0000313" key="9">
    <source>
        <dbReference type="EMBL" id="SHH11747.1"/>
    </source>
</evidence>
<name>A0A1M5QC86_9ALTE</name>
<dbReference type="GO" id="GO:0006508">
    <property type="term" value="P:proteolysis"/>
    <property type="evidence" value="ECO:0007669"/>
    <property type="project" value="UniProtKB-KW"/>
</dbReference>
<keyword evidence="1" id="KW-0645">Protease</keyword>
<keyword evidence="2" id="KW-0378">Hydrolase</keyword>
<dbReference type="CDD" id="cd04701">
    <property type="entry name" value="Asparaginase_2"/>
    <property type="match status" value="1"/>
</dbReference>
<keyword evidence="10" id="KW-1185">Reference proteome</keyword>
<feature type="binding site" evidence="6">
    <location>
        <begin position="248"/>
        <end position="251"/>
    </location>
    <ligand>
        <name>substrate</name>
    </ligand>
</feature>
<dbReference type="InterPro" id="IPR029055">
    <property type="entry name" value="Ntn_hydrolases_N"/>
</dbReference>
<keyword evidence="3" id="KW-0068">Autocatalytic cleavage</keyword>
<dbReference type="Pfam" id="PF01112">
    <property type="entry name" value="Asparaginase_2"/>
    <property type="match status" value="1"/>
</dbReference>
<evidence type="ECO:0000256" key="5">
    <source>
        <dbReference type="PIRSR" id="PIRSR600246-1"/>
    </source>
</evidence>
<proteinExistence type="predicted"/>
<organism evidence="9 10">
    <name type="scientific">Marisediminitalea aggregata</name>
    <dbReference type="NCBI Taxonomy" id="634436"/>
    <lineage>
        <taxon>Bacteria</taxon>
        <taxon>Pseudomonadati</taxon>
        <taxon>Pseudomonadota</taxon>
        <taxon>Gammaproteobacteria</taxon>
        <taxon>Alteromonadales</taxon>
        <taxon>Alteromonadaceae</taxon>
        <taxon>Marisediminitalea</taxon>
    </lineage>
</organism>
<evidence type="ECO:0000256" key="4">
    <source>
        <dbReference type="ARBA" id="ARBA00069124"/>
    </source>
</evidence>
<dbReference type="FunFam" id="3.60.20.30:FF:000001">
    <property type="entry name" value="Isoaspartyl peptidase/L-asparaginase"/>
    <property type="match status" value="1"/>
</dbReference>
<evidence type="ECO:0000256" key="6">
    <source>
        <dbReference type="PIRSR" id="PIRSR600246-2"/>
    </source>
</evidence>
<dbReference type="PANTHER" id="PTHR10188:SF6">
    <property type="entry name" value="N(4)-(BETA-N-ACETYLGLUCOSAMINYL)-L-ASPARAGINASE"/>
    <property type="match status" value="1"/>
</dbReference>
<feature type="chain" id="PRO_5012229122" description="Isoaspartyl peptidase" evidence="8">
    <location>
        <begin position="21"/>
        <end position="335"/>
    </location>
</feature>
<dbReference type="GO" id="GO:0008233">
    <property type="term" value="F:peptidase activity"/>
    <property type="evidence" value="ECO:0007669"/>
    <property type="project" value="UniProtKB-KW"/>
</dbReference>
<gene>
    <name evidence="9" type="ORF">SAMN05216361_3839</name>
</gene>